<evidence type="ECO:0000256" key="11">
    <source>
        <dbReference type="SAM" id="MobiDB-lite"/>
    </source>
</evidence>
<evidence type="ECO:0000256" key="1">
    <source>
        <dbReference type="ARBA" id="ARBA00004540"/>
    </source>
</evidence>
<dbReference type="STRING" id="5454.A0A163CF06"/>
<feature type="region of interest" description="Disordered" evidence="11">
    <location>
        <begin position="643"/>
        <end position="668"/>
    </location>
</feature>
<dbReference type="InterPro" id="IPR018996">
    <property type="entry name" value="Man1/Src1-like_C"/>
</dbReference>
<proteinExistence type="inferred from homology"/>
<feature type="region of interest" description="Disordered" evidence="11">
    <location>
        <begin position="60"/>
        <end position="269"/>
    </location>
</feature>
<dbReference type="GO" id="GO:0071763">
    <property type="term" value="P:nuclear membrane organization"/>
    <property type="evidence" value="ECO:0007669"/>
    <property type="project" value="TreeGrafter"/>
</dbReference>
<protein>
    <submittedName>
        <fullName evidence="12">Structural constituent of ribosome</fullName>
    </submittedName>
</protein>
<dbReference type="PANTHER" id="PTHR47808">
    <property type="entry name" value="INNER NUCLEAR MEMBRANE PROTEIN HEH2-RELATED"/>
    <property type="match status" value="1"/>
</dbReference>
<feature type="compositionally biased region" description="Basic residues" evidence="11">
    <location>
        <begin position="213"/>
        <end position="223"/>
    </location>
</feature>
<dbReference type="Proteomes" id="UP000076837">
    <property type="component" value="Unassembled WGS sequence"/>
</dbReference>
<dbReference type="InterPro" id="IPR011332">
    <property type="entry name" value="Ribosomal_zn-bd"/>
</dbReference>
<dbReference type="GO" id="GO:0003682">
    <property type="term" value="F:chromatin binding"/>
    <property type="evidence" value="ECO:0007669"/>
    <property type="project" value="InterPro"/>
</dbReference>
<keyword evidence="7" id="KW-0472">Membrane</keyword>
<dbReference type="SUPFAM" id="SSF57829">
    <property type="entry name" value="Zn-binding ribosomal proteins"/>
    <property type="match status" value="1"/>
</dbReference>
<dbReference type="GO" id="GO:0005840">
    <property type="term" value="C:ribosome"/>
    <property type="evidence" value="ECO:0007669"/>
    <property type="project" value="UniProtKB-KW"/>
</dbReference>
<evidence type="ECO:0000256" key="4">
    <source>
        <dbReference type="ARBA" id="ARBA00022692"/>
    </source>
</evidence>
<keyword evidence="13" id="KW-1185">Reference proteome</keyword>
<dbReference type="Gene3D" id="1.10.720.30">
    <property type="entry name" value="SAP domain"/>
    <property type="match status" value="1"/>
</dbReference>
<dbReference type="InterPro" id="IPR053708">
    <property type="entry name" value="Ribosomal_LSU_eL42"/>
</dbReference>
<dbReference type="GO" id="GO:0005783">
    <property type="term" value="C:endoplasmic reticulum"/>
    <property type="evidence" value="ECO:0007669"/>
    <property type="project" value="TreeGrafter"/>
</dbReference>
<dbReference type="Gene3D" id="3.10.450.80">
    <property type="match status" value="1"/>
</dbReference>
<dbReference type="GO" id="GO:0006412">
    <property type="term" value="P:translation"/>
    <property type="evidence" value="ECO:0007669"/>
    <property type="project" value="InterPro"/>
</dbReference>
<evidence type="ECO:0000256" key="3">
    <source>
        <dbReference type="ARBA" id="ARBA00022553"/>
    </source>
</evidence>
<keyword evidence="3" id="KW-0597">Phosphoprotein</keyword>
<dbReference type="GO" id="GO:1990904">
    <property type="term" value="C:ribonucleoprotein complex"/>
    <property type="evidence" value="ECO:0007669"/>
    <property type="project" value="UniProtKB-KW"/>
</dbReference>
<dbReference type="InterPro" id="IPR025856">
    <property type="entry name" value="HeH/LEM_domain"/>
</dbReference>
<keyword evidence="6" id="KW-1133">Transmembrane helix</keyword>
<dbReference type="GO" id="GO:0003735">
    <property type="term" value="F:structural constituent of ribosome"/>
    <property type="evidence" value="ECO:0007669"/>
    <property type="project" value="InterPro"/>
</dbReference>
<comment type="similarity">
    <text evidence="2 10">Belongs to the eukaryotic ribosomal protein eL42 family.</text>
</comment>
<evidence type="ECO:0000313" key="12">
    <source>
        <dbReference type="EMBL" id="KZM22414.1"/>
    </source>
</evidence>
<evidence type="ECO:0000256" key="2">
    <source>
        <dbReference type="ARBA" id="ARBA00009364"/>
    </source>
</evidence>
<feature type="compositionally biased region" description="Basic and acidic residues" evidence="11">
    <location>
        <begin position="250"/>
        <end position="259"/>
    </location>
</feature>
<dbReference type="CDD" id="cd12935">
    <property type="entry name" value="LEM_like"/>
    <property type="match status" value="1"/>
</dbReference>
<evidence type="ECO:0000256" key="5">
    <source>
        <dbReference type="ARBA" id="ARBA00022980"/>
    </source>
</evidence>
<dbReference type="OrthoDB" id="2503928at2759"/>
<dbReference type="EMBL" id="JYNV01000214">
    <property type="protein sequence ID" value="KZM22414.1"/>
    <property type="molecule type" value="Genomic_DNA"/>
</dbReference>
<feature type="compositionally biased region" description="Basic and acidic residues" evidence="11">
    <location>
        <begin position="137"/>
        <end position="148"/>
    </location>
</feature>
<dbReference type="GO" id="GO:0034399">
    <property type="term" value="C:nuclear periphery"/>
    <property type="evidence" value="ECO:0007669"/>
    <property type="project" value="TreeGrafter"/>
</dbReference>
<evidence type="ECO:0000256" key="6">
    <source>
        <dbReference type="ARBA" id="ARBA00022989"/>
    </source>
</evidence>
<keyword evidence="4" id="KW-0812">Transmembrane</keyword>
<evidence type="ECO:0000313" key="13">
    <source>
        <dbReference type="Proteomes" id="UP000076837"/>
    </source>
</evidence>
<evidence type="ECO:0000256" key="8">
    <source>
        <dbReference type="ARBA" id="ARBA00023242"/>
    </source>
</evidence>
<evidence type="ECO:0000256" key="9">
    <source>
        <dbReference type="ARBA" id="ARBA00023274"/>
    </source>
</evidence>
<dbReference type="PROSITE" id="PS01172">
    <property type="entry name" value="RIBOSOMAL_L44E"/>
    <property type="match status" value="1"/>
</dbReference>
<feature type="compositionally biased region" description="Polar residues" evidence="11">
    <location>
        <begin position="178"/>
        <end position="190"/>
    </location>
</feature>
<dbReference type="InterPro" id="IPR036361">
    <property type="entry name" value="SAP_dom_sf"/>
</dbReference>
<dbReference type="PANTHER" id="PTHR47808:SF2">
    <property type="entry name" value="LEM DOMAIN-CONTAINING PROTEIN 2"/>
    <property type="match status" value="1"/>
</dbReference>
<dbReference type="Pfam" id="PF12949">
    <property type="entry name" value="HeH"/>
    <property type="match status" value="1"/>
</dbReference>
<keyword evidence="8" id="KW-0539">Nucleus</keyword>
<dbReference type="Pfam" id="PF00935">
    <property type="entry name" value="Ribosomal_L44"/>
    <property type="match status" value="1"/>
</dbReference>
<dbReference type="FunFam" id="3.10.450.80:FF:000001">
    <property type="entry name" value="60S ribosomal protein L44"/>
    <property type="match status" value="1"/>
</dbReference>
<dbReference type="InterPro" id="IPR041885">
    <property type="entry name" value="MAN1_winged_helix_dom"/>
</dbReference>
<evidence type="ECO:0000256" key="7">
    <source>
        <dbReference type="ARBA" id="ARBA00023136"/>
    </source>
</evidence>
<name>A0A163CF06_DIDRA</name>
<sequence length="815" mass="90992">MADARGEYWYFEPGVDSSKITVPELRSILLKHGVGYPSSAKKPQLVALFNESVAPQAAQVQRTHARTKRTTRGIVDVPSSSNSTVDDAEDDTLVAPTPATRRTARRTTRGATEDAEDAAPASRAKTPSRAVPAKHSRALEPEVDERPAARRTRKSITPAYKEPTPDPEAWHRSGPESPFTQENPFQSGSSPAVPDATSRDKSRRRTLGSELKTRRKSDAHRRRTVEPSADQYDEGIVVPSRKTFDVAAPHAKEEEHESTDAGEEFTPEEQLELVRDRAKSGQVDILPPRRRKQPSKATGTLKAFSATLLLTTAAVFGGVWRQEKVEVGFCGIGREATSLAGVEVPEWASDILPQCEPCPPHAQCYRALELTCDRDFIRKDHPLSLGGLIPLPPTCEPDSVKTRKVTAVANKAVEILREKRAQYECGEPDAEGKLVETPEVAEEELKQELAAHTQKGMSDKEFSELFDRAFPETVLRDEVVETKNATTGKRHLTSTSLAKLSLTCSVRRSVVQSFERHLLQIVIFFLLVASGTYGRYSFTRSRAMEARAKQLASDVFDRLANHAALSYQEPGAYPERGVSMAQLRDDVLRNEFSSSRRQKLWERVQKKVEFNSNVRAAVRTANSGDVARMWEWIGPMHLIEDGRSSGKRESGRFNIENTPPTASKEMTEKRTWNEGLPRLAPHIAKEGARKHQHNRQPVVLTNRQTKSVKMVNVPKTRRTYCKGKDCKKHTQHKVTQYKAGKASLFAQGKRRYDRKQSGYGGQTKPVFHKRAKTTKKVVLRLECTACKTKAQLALKRCKHFELGGDKKTKGAALVF</sequence>
<accession>A0A163CF06</accession>
<dbReference type="InterPro" id="IPR000552">
    <property type="entry name" value="Ribosomal_eL44"/>
</dbReference>
<keyword evidence="5 10" id="KW-0689">Ribosomal protein</keyword>
<dbReference type="Gene3D" id="1.10.10.1180">
    <property type="entry name" value="MAN1, winged-helix domain"/>
    <property type="match status" value="1"/>
</dbReference>
<gene>
    <name evidence="12" type="ORF">ST47_g6452</name>
</gene>
<dbReference type="InterPro" id="IPR044780">
    <property type="entry name" value="Heh2/Src1"/>
</dbReference>
<comment type="caution">
    <text evidence="12">The sequence shown here is derived from an EMBL/GenBank/DDBJ whole genome shotgun (WGS) entry which is preliminary data.</text>
</comment>
<dbReference type="AlphaFoldDB" id="A0A163CF06"/>
<evidence type="ECO:0000256" key="10">
    <source>
        <dbReference type="RuleBase" id="RU000666"/>
    </source>
</evidence>
<keyword evidence="9 10" id="KW-0687">Ribonucleoprotein</keyword>
<feature type="compositionally biased region" description="Acidic residues" evidence="11">
    <location>
        <begin position="260"/>
        <end position="269"/>
    </location>
</feature>
<organism evidence="12 13">
    <name type="scientific">Didymella rabiei</name>
    <name type="common">Chickpea ascochyta blight fungus</name>
    <name type="synonym">Mycosphaerella rabiei</name>
    <dbReference type="NCBI Taxonomy" id="5454"/>
    <lineage>
        <taxon>Eukaryota</taxon>
        <taxon>Fungi</taxon>
        <taxon>Dikarya</taxon>
        <taxon>Ascomycota</taxon>
        <taxon>Pezizomycotina</taxon>
        <taxon>Dothideomycetes</taxon>
        <taxon>Pleosporomycetidae</taxon>
        <taxon>Pleosporales</taxon>
        <taxon>Pleosporineae</taxon>
        <taxon>Didymellaceae</taxon>
        <taxon>Ascochyta</taxon>
    </lineage>
</organism>
<dbReference type="Pfam" id="PF09402">
    <property type="entry name" value="MSC"/>
    <property type="match status" value="1"/>
</dbReference>
<dbReference type="GO" id="GO:0005637">
    <property type="term" value="C:nuclear inner membrane"/>
    <property type="evidence" value="ECO:0007669"/>
    <property type="project" value="UniProtKB-SubCell"/>
</dbReference>
<reference evidence="12 13" key="1">
    <citation type="journal article" date="2016" name="Sci. Rep.">
        <title>Draft genome sequencing and secretome analysis of fungal phytopathogen Ascochyta rabiei provides insight into the necrotrophic effector repertoire.</title>
        <authorList>
            <person name="Verma S."/>
            <person name="Gazara R.K."/>
            <person name="Nizam S."/>
            <person name="Parween S."/>
            <person name="Chattopadhyay D."/>
            <person name="Verma P.K."/>
        </authorList>
    </citation>
    <scope>NUCLEOTIDE SEQUENCE [LARGE SCALE GENOMIC DNA]</scope>
    <source>
        <strain evidence="12 13">ArDII</strain>
    </source>
</reference>
<comment type="subcellular location">
    <subcellularLocation>
        <location evidence="1">Nucleus inner membrane</location>
    </subcellularLocation>
</comment>